<comment type="caution">
    <text evidence="3">The sequence shown here is derived from an EMBL/GenBank/DDBJ whole genome shotgun (WGS) entry which is preliminary data.</text>
</comment>
<dbReference type="Gene3D" id="3.90.1150.10">
    <property type="entry name" value="Aspartate Aminotransferase, domain 1"/>
    <property type="match status" value="1"/>
</dbReference>
<sequence length="407" mass="43208">MGRSGHRPSPDGRSRSPQPAPGSERGAERCANDGGERRMIDIASPEIGQAERDAVDAVLESGMLADGPEVRSFEEEFAAYCGVAHGVATSNGTTALHAALEAVGVGEGDVVVTSPFSFVASANAIRLAGATPVFVDIDPETYNVDPDALEALLAERDDVTAVVPVHLYGLAADMPRIVELAEQYDLKVVEDACQAHGAEIDGRRVGSFGDAACFSFYPTKNMTTGEGGMVVTDDEAVAAAAASYINHGRESGPGGGYEHASLGHNFRMTSIAAAIGRAQLEKLPRFNERRRQNAARLTERLEDAPVETPVEPEGYTHVYHQYTVRTDDREALQAALEERGVGSGVYYPKPINRQPAYLDGEFGGDCPEADRAAEETLSLPVHPALTEEEVEAVADAVRAATEVTADV</sequence>
<comment type="similarity">
    <text evidence="1">Belongs to the DegT/DnrJ/EryC1 family.</text>
</comment>
<name>A0ABD5PAW9_9EURY</name>
<dbReference type="InterPro" id="IPR015422">
    <property type="entry name" value="PyrdxlP-dep_Trfase_small"/>
</dbReference>
<dbReference type="CDD" id="cd00616">
    <property type="entry name" value="AHBA_syn"/>
    <property type="match status" value="1"/>
</dbReference>
<proteinExistence type="inferred from homology"/>
<protein>
    <submittedName>
        <fullName evidence="3">DegT/DnrJ/EryC1/StrS family aminotransferase</fullName>
    </submittedName>
</protein>
<organism evidence="3 4">
    <name type="scientific">Halobium salinum</name>
    <dbReference type="NCBI Taxonomy" id="1364940"/>
    <lineage>
        <taxon>Archaea</taxon>
        <taxon>Methanobacteriati</taxon>
        <taxon>Methanobacteriota</taxon>
        <taxon>Stenosarchaea group</taxon>
        <taxon>Halobacteria</taxon>
        <taxon>Halobacteriales</taxon>
        <taxon>Haloferacaceae</taxon>
        <taxon>Halobium</taxon>
    </lineage>
</organism>
<dbReference type="PIRSF" id="PIRSF000390">
    <property type="entry name" value="PLP_StrS"/>
    <property type="match status" value="1"/>
</dbReference>
<evidence type="ECO:0000256" key="2">
    <source>
        <dbReference type="SAM" id="MobiDB-lite"/>
    </source>
</evidence>
<dbReference type="AlphaFoldDB" id="A0ABD5PAW9"/>
<evidence type="ECO:0000256" key="1">
    <source>
        <dbReference type="RuleBase" id="RU004508"/>
    </source>
</evidence>
<dbReference type="GO" id="GO:0008483">
    <property type="term" value="F:transaminase activity"/>
    <property type="evidence" value="ECO:0007669"/>
    <property type="project" value="UniProtKB-KW"/>
</dbReference>
<evidence type="ECO:0000313" key="3">
    <source>
        <dbReference type="EMBL" id="MFC4357820.1"/>
    </source>
</evidence>
<gene>
    <name evidence="3" type="ORF">ACFO0N_07650</name>
</gene>
<feature type="region of interest" description="Disordered" evidence="2">
    <location>
        <begin position="1"/>
        <end position="38"/>
    </location>
</feature>
<dbReference type="InterPro" id="IPR015421">
    <property type="entry name" value="PyrdxlP-dep_Trfase_major"/>
</dbReference>
<reference evidence="3 4" key="1">
    <citation type="journal article" date="2019" name="Int. J. Syst. Evol. Microbiol.">
        <title>The Global Catalogue of Microorganisms (GCM) 10K type strain sequencing project: providing services to taxonomists for standard genome sequencing and annotation.</title>
        <authorList>
            <consortium name="The Broad Institute Genomics Platform"/>
            <consortium name="The Broad Institute Genome Sequencing Center for Infectious Disease"/>
            <person name="Wu L."/>
            <person name="Ma J."/>
        </authorList>
    </citation>
    <scope>NUCLEOTIDE SEQUENCE [LARGE SCALE GENOMIC DNA]</scope>
    <source>
        <strain evidence="3 4">CGMCC 1.12553</strain>
    </source>
</reference>
<dbReference type="InterPro" id="IPR000653">
    <property type="entry name" value="DegT/StrS_aminotransferase"/>
</dbReference>
<evidence type="ECO:0000313" key="4">
    <source>
        <dbReference type="Proteomes" id="UP001595921"/>
    </source>
</evidence>
<dbReference type="RefSeq" id="WP_390203516.1">
    <property type="nucleotide sequence ID" value="NZ_JAODIW010000009.1"/>
</dbReference>
<keyword evidence="3" id="KW-0032">Aminotransferase</keyword>
<dbReference type="Pfam" id="PF01041">
    <property type="entry name" value="DegT_DnrJ_EryC1"/>
    <property type="match status" value="1"/>
</dbReference>
<dbReference type="Gene3D" id="3.40.640.10">
    <property type="entry name" value="Type I PLP-dependent aspartate aminotransferase-like (Major domain)"/>
    <property type="match status" value="1"/>
</dbReference>
<dbReference type="PANTHER" id="PTHR30244">
    <property type="entry name" value="TRANSAMINASE"/>
    <property type="match status" value="1"/>
</dbReference>
<dbReference type="Proteomes" id="UP001595921">
    <property type="component" value="Unassembled WGS sequence"/>
</dbReference>
<dbReference type="PANTHER" id="PTHR30244:SF34">
    <property type="entry name" value="DTDP-4-AMINO-4,6-DIDEOXYGALACTOSE TRANSAMINASE"/>
    <property type="match status" value="1"/>
</dbReference>
<feature type="compositionally biased region" description="Basic and acidic residues" evidence="2">
    <location>
        <begin position="25"/>
        <end position="38"/>
    </location>
</feature>
<keyword evidence="1" id="KW-0663">Pyridoxal phosphate</keyword>
<keyword evidence="4" id="KW-1185">Reference proteome</keyword>
<dbReference type="EMBL" id="JBHSDS010000005">
    <property type="protein sequence ID" value="MFC4357820.1"/>
    <property type="molecule type" value="Genomic_DNA"/>
</dbReference>
<keyword evidence="3" id="KW-0808">Transferase</keyword>
<dbReference type="InterPro" id="IPR015424">
    <property type="entry name" value="PyrdxlP-dep_Trfase"/>
</dbReference>
<dbReference type="SUPFAM" id="SSF53383">
    <property type="entry name" value="PLP-dependent transferases"/>
    <property type="match status" value="1"/>
</dbReference>
<accession>A0ABD5PAW9</accession>